<evidence type="ECO:0000313" key="4">
    <source>
        <dbReference type="Proteomes" id="UP000738349"/>
    </source>
</evidence>
<protein>
    <submittedName>
        <fullName evidence="1">Uncharacterized protein</fullName>
    </submittedName>
</protein>
<accession>A0A9P9D2N2</accession>
<comment type="caution">
    <text evidence="1">The sequence shown here is derived from an EMBL/GenBank/DDBJ whole genome shotgun (WGS) entry which is preliminary data.</text>
</comment>
<dbReference type="AlphaFoldDB" id="A0A9P9D2N2"/>
<reference evidence="1" key="1">
    <citation type="journal article" date="2021" name="Nat. Commun.">
        <title>Genetic determinants of endophytism in the Arabidopsis root mycobiome.</title>
        <authorList>
            <person name="Mesny F."/>
            <person name="Miyauchi S."/>
            <person name="Thiergart T."/>
            <person name="Pickel B."/>
            <person name="Atanasova L."/>
            <person name="Karlsson M."/>
            <person name="Huettel B."/>
            <person name="Barry K.W."/>
            <person name="Haridas S."/>
            <person name="Chen C."/>
            <person name="Bauer D."/>
            <person name="Andreopoulos W."/>
            <person name="Pangilinan J."/>
            <person name="LaButti K."/>
            <person name="Riley R."/>
            <person name="Lipzen A."/>
            <person name="Clum A."/>
            <person name="Drula E."/>
            <person name="Henrissat B."/>
            <person name="Kohler A."/>
            <person name="Grigoriev I.V."/>
            <person name="Martin F.M."/>
            <person name="Hacquard S."/>
        </authorList>
    </citation>
    <scope>NUCLEOTIDE SEQUENCE</scope>
    <source>
        <strain evidence="1">MPI-CAGE-AT-0147</strain>
    </source>
</reference>
<evidence type="ECO:0000313" key="1">
    <source>
        <dbReference type="EMBL" id="KAH7111382.1"/>
    </source>
</evidence>
<dbReference type="EMBL" id="JAGMUV010000041">
    <property type="protein sequence ID" value="KAH7111382.1"/>
    <property type="molecule type" value="Genomic_DNA"/>
</dbReference>
<dbReference type="OrthoDB" id="5090368at2759"/>
<sequence length="155" mass="17486">MSPSDSDVIYLGTITHRNGSLALACPTTAAADRTDNHTHRAKRLRVSDSRRRHDRPIIPVEIRNKYVALGWVQNWDKSTTPPVVFGFFDRAGRFRRRRGHEGPDSAMEGPLSVPIAHDKVQYRPRFQGMSEKQVRDELSRCLIQKAGPCLGPGEI</sequence>
<dbReference type="Proteomes" id="UP000738349">
    <property type="component" value="Unassembled WGS sequence"/>
</dbReference>
<dbReference type="EMBL" id="JAGMUV010000033">
    <property type="protein sequence ID" value="KAH7114097.1"/>
    <property type="molecule type" value="Genomic_DNA"/>
</dbReference>
<evidence type="ECO:0000313" key="3">
    <source>
        <dbReference type="EMBL" id="KAH7132777.1"/>
    </source>
</evidence>
<keyword evidence="4" id="KW-1185">Reference proteome</keyword>
<name>A0A9P9D2N2_9HYPO</name>
<evidence type="ECO:0000313" key="2">
    <source>
        <dbReference type="EMBL" id="KAH7114097.1"/>
    </source>
</evidence>
<gene>
    <name evidence="3" type="ORF">EDB81DRAFT_117024</name>
    <name evidence="2" type="ORF">EDB81DRAFT_303404</name>
    <name evidence="1" type="ORF">EDB81DRAFT_926166</name>
</gene>
<organism evidence="1 4">
    <name type="scientific">Dactylonectria macrodidyma</name>
    <dbReference type="NCBI Taxonomy" id="307937"/>
    <lineage>
        <taxon>Eukaryota</taxon>
        <taxon>Fungi</taxon>
        <taxon>Dikarya</taxon>
        <taxon>Ascomycota</taxon>
        <taxon>Pezizomycotina</taxon>
        <taxon>Sordariomycetes</taxon>
        <taxon>Hypocreomycetidae</taxon>
        <taxon>Hypocreales</taxon>
        <taxon>Nectriaceae</taxon>
        <taxon>Dactylonectria</taxon>
    </lineage>
</organism>
<proteinExistence type="predicted"/>
<dbReference type="EMBL" id="JAGMUV010000016">
    <property type="protein sequence ID" value="KAH7132777.1"/>
    <property type="molecule type" value="Genomic_DNA"/>
</dbReference>